<dbReference type="EMBL" id="BAQB01000011">
    <property type="protein sequence ID" value="GBR46039.1"/>
    <property type="molecule type" value="Genomic_DNA"/>
</dbReference>
<sequence length="365" mass="39093">MDCMIEIRAACSPGEMRIAVIDTDCVDDDGTTSGWLDAAIWRPGAPDGVGDVHVVRVQTITPALGGMFVLLEGGVTGFMPCRKPIEQGRLAVAQVVRAAQNNKGLRLRLMDQAVPDDVNAPHRVSYGATPLEELAQRYPEAPIILDSQSMGVRLPVTLRKRCHYVQAAFDAEQEAVFDTLGSSDASIGGLTALFSFTPALVAIDLDSAGHPAGAQPDFAGNVAAFPALAREIRLRNVSGTLLIDAAGVRTRKRPALAGFLKTALATDIIQPEVLGATPSGLLEVVRKRTRPPMHEVMHSAHGKALAILRQILREGRKGTQLVASISVVRALERDPDALEECILQRAASLELVVDPERSVSQWSLV</sequence>
<evidence type="ECO:0000313" key="9">
    <source>
        <dbReference type="EMBL" id="GBR46039.1"/>
    </source>
</evidence>
<keyword evidence="6" id="KW-0460">Magnesium</keyword>
<organism evidence="9 10">
    <name type="scientific">Neokomagataea tanensis NBRC 106556</name>
    <dbReference type="NCBI Taxonomy" id="1223519"/>
    <lineage>
        <taxon>Bacteria</taxon>
        <taxon>Pseudomonadati</taxon>
        <taxon>Pseudomonadota</taxon>
        <taxon>Alphaproteobacteria</taxon>
        <taxon>Acetobacterales</taxon>
        <taxon>Acetobacteraceae</taxon>
        <taxon>Neokomagataea</taxon>
    </lineage>
</organism>
<protein>
    <recommendedName>
        <fullName evidence="8">RNA-binding protein AU-1/Ribonuclease E/G domain-containing protein</fullName>
    </recommendedName>
</protein>
<keyword evidence="5" id="KW-0378">Hydrolase</keyword>
<evidence type="ECO:0000256" key="7">
    <source>
        <dbReference type="ARBA" id="ARBA00022884"/>
    </source>
</evidence>
<evidence type="ECO:0000256" key="4">
    <source>
        <dbReference type="ARBA" id="ARBA00022759"/>
    </source>
</evidence>
<evidence type="ECO:0000256" key="3">
    <source>
        <dbReference type="ARBA" id="ARBA00022723"/>
    </source>
</evidence>
<dbReference type="Pfam" id="PF10150">
    <property type="entry name" value="RNase_E_G"/>
    <property type="match status" value="1"/>
</dbReference>
<feature type="domain" description="RNA-binding protein AU-1/Ribonuclease E/G" evidence="8">
    <location>
        <begin position="196"/>
        <end position="289"/>
    </location>
</feature>
<keyword evidence="3" id="KW-0479">Metal-binding</keyword>
<comment type="cofactor">
    <cofactor evidence="1">
        <name>Mg(2+)</name>
        <dbReference type="ChEBI" id="CHEBI:18420"/>
    </cofactor>
</comment>
<name>A0ABQ0QII3_9PROT</name>
<evidence type="ECO:0000313" key="10">
    <source>
        <dbReference type="Proteomes" id="UP001062443"/>
    </source>
</evidence>
<evidence type="ECO:0000256" key="2">
    <source>
        <dbReference type="ARBA" id="ARBA00022722"/>
    </source>
</evidence>
<evidence type="ECO:0000259" key="8">
    <source>
        <dbReference type="Pfam" id="PF10150"/>
    </source>
</evidence>
<evidence type="ECO:0000256" key="5">
    <source>
        <dbReference type="ARBA" id="ARBA00022801"/>
    </source>
</evidence>
<comment type="caution">
    <text evidence="9">The sequence shown here is derived from an EMBL/GenBank/DDBJ whole genome shotgun (WGS) entry which is preliminary data.</text>
</comment>
<gene>
    <name evidence="9" type="ORF">AA106556_0974</name>
</gene>
<dbReference type="Proteomes" id="UP001062443">
    <property type="component" value="Unassembled WGS sequence"/>
</dbReference>
<proteinExistence type="predicted"/>
<reference evidence="9" key="1">
    <citation type="submission" date="2013-04" db="EMBL/GenBank/DDBJ databases">
        <title>The genome sequencing project of 58 acetic acid bacteria.</title>
        <authorList>
            <person name="Okamoto-Kainuma A."/>
            <person name="Ishikawa M."/>
            <person name="Umino S."/>
            <person name="Koizumi Y."/>
            <person name="Shiwa Y."/>
            <person name="Yoshikawa H."/>
            <person name="Matsutani M."/>
            <person name="Matsushita K."/>
        </authorList>
    </citation>
    <scope>NUCLEOTIDE SEQUENCE</scope>
    <source>
        <strain evidence="9">NBRC 106556</strain>
    </source>
</reference>
<evidence type="ECO:0000256" key="1">
    <source>
        <dbReference type="ARBA" id="ARBA00001946"/>
    </source>
</evidence>
<keyword evidence="4" id="KW-0255">Endonuclease</keyword>
<keyword evidence="7" id="KW-0694">RNA-binding</keyword>
<dbReference type="InterPro" id="IPR019307">
    <property type="entry name" value="RNA-bd_AU-1/RNase_E/G"/>
</dbReference>
<keyword evidence="10" id="KW-1185">Reference proteome</keyword>
<accession>A0ABQ0QII3</accession>
<dbReference type="PANTHER" id="PTHR30001">
    <property type="entry name" value="RIBONUCLEASE"/>
    <property type="match status" value="1"/>
</dbReference>
<dbReference type="PANTHER" id="PTHR30001:SF1">
    <property type="entry name" value="RIBONUCLEASE E_G-LIKE PROTEIN, CHLOROPLASTIC"/>
    <property type="match status" value="1"/>
</dbReference>
<evidence type="ECO:0000256" key="6">
    <source>
        <dbReference type="ARBA" id="ARBA00022842"/>
    </source>
</evidence>
<dbReference type="InterPro" id="IPR004659">
    <property type="entry name" value="RNase_E/G"/>
</dbReference>
<keyword evidence="2" id="KW-0540">Nuclease</keyword>